<accession>I9BCI3</accession>
<sequence>MKYDLQTREEICAILRPYILCKYGNELVGKTYKEKEEGTNSDLSLERKITKSQIKNFVKKNIETFLNDKQFKFFNKLFLYGDMENSTEYETWEKFLRGDSTVVQEGKLKAMIIAFQFPGYERILDVQTENAVEVVGTTKDHISYFVGHFYSSLVYNLTKCFLKLNYSKNEAEFYYVDQENGKKIRDDRHYSGKITERRSISLSDGNKNAQMILAGDPTESSLNGFSAIWIKEHRPEGNEGSKYETMCRILFQRINVETEENARKAVCNYPTPPVGLLSEVSSCRFDKKPYFINDRKNNIKKRVNELPGKYELFQILLDGTSEDDSKFSCLKLEITKELEVRLYDTHDEVKQGFFVEHPSKLSTIILCFPPKPDRSRDEYILIIFHIKKNCSDYKGVITETCDGFPFCGAVYIRRNEEAVPARISMEDMKKIDNFDKIINFFIGPKELGTKHRVVSLAQLQEIDKYYKDNINNK</sequence>
<dbReference type="PATRIC" id="fig|997881.3.peg.2399"/>
<organism evidence="1 2">
    <name type="scientific">Bacteroides fragilis CL05T12C13</name>
    <dbReference type="NCBI Taxonomy" id="997881"/>
    <lineage>
        <taxon>Bacteria</taxon>
        <taxon>Pseudomonadati</taxon>
        <taxon>Bacteroidota</taxon>
        <taxon>Bacteroidia</taxon>
        <taxon>Bacteroidales</taxon>
        <taxon>Bacteroidaceae</taxon>
        <taxon>Bacteroides</taxon>
    </lineage>
</organism>
<dbReference type="RefSeq" id="WP_005802775.1">
    <property type="nucleotide sequence ID" value="NZ_JH724194.1"/>
</dbReference>
<dbReference type="AlphaFoldDB" id="I9BCI3"/>
<dbReference type="HOGENOM" id="CLU_577039_0_0_10"/>
<dbReference type="Proteomes" id="UP000003917">
    <property type="component" value="Unassembled WGS sequence"/>
</dbReference>
<reference evidence="1 2" key="1">
    <citation type="submission" date="2012-02" db="EMBL/GenBank/DDBJ databases">
        <title>The Genome Sequence of Bacteroides fragilis CL05T12C13.</title>
        <authorList>
            <consortium name="The Broad Institute Genome Sequencing Platform"/>
            <person name="Earl A."/>
            <person name="Ward D."/>
            <person name="Feldgarden M."/>
            <person name="Gevers D."/>
            <person name="Zitomersky N.L."/>
            <person name="Coyne M.J."/>
            <person name="Comstock L.E."/>
            <person name="Young S.K."/>
            <person name="Zeng Q."/>
            <person name="Gargeya S."/>
            <person name="Fitzgerald M."/>
            <person name="Haas B."/>
            <person name="Abouelleil A."/>
            <person name="Alvarado L."/>
            <person name="Arachchi H.M."/>
            <person name="Berlin A."/>
            <person name="Chapman S.B."/>
            <person name="Gearin G."/>
            <person name="Goldberg J."/>
            <person name="Griggs A."/>
            <person name="Gujja S."/>
            <person name="Hansen M."/>
            <person name="Heiman D."/>
            <person name="Howarth C."/>
            <person name="Larimer J."/>
            <person name="Lui A."/>
            <person name="MacDonald P.J.P."/>
            <person name="McCowen C."/>
            <person name="Montmayeur A."/>
            <person name="Murphy C."/>
            <person name="Neiman D."/>
            <person name="Pearson M."/>
            <person name="Priest M."/>
            <person name="Roberts A."/>
            <person name="Saif S."/>
            <person name="Shea T."/>
            <person name="Sisk P."/>
            <person name="Stolte C."/>
            <person name="Sykes S."/>
            <person name="Wortman J."/>
            <person name="Nusbaum C."/>
            <person name="Birren B."/>
        </authorList>
    </citation>
    <scope>NUCLEOTIDE SEQUENCE [LARGE SCALE GENOMIC DNA]</scope>
    <source>
        <strain evidence="1 2">CL05T12C13</strain>
    </source>
</reference>
<comment type="caution">
    <text evidence="1">The sequence shown here is derived from an EMBL/GenBank/DDBJ whole genome shotgun (WGS) entry which is preliminary data.</text>
</comment>
<proteinExistence type="predicted"/>
<evidence type="ECO:0000313" key="1">
    <source>
        <dbReference type="EMBL" id="EIY97540.1"/>
    </source>
</evidence>
<dbReference type="EMBL" id="AGXP01000025">
    <property type="protein sequence ID" value="EIY97540.1"/>
    <property type="molecule type" value="Genomic_DNA"/>
</dbReference>
<name>I9BCI3_BACFG</name>
<gene>
    <name evidence="1" type="ORF">HMPREF1080_02290</name>
</gene>
<evidence type="ECO:0000313" key="2">
    <source>
        <dbReference type="Proteomes" id="UP000003917"/>
    </source>
</evidence>
<protein>
    <submittedName>
        <fullName evidence="1">Uncharacterized protein</fullName>
    </submittedName>
</protein>